<sequence>MDHHQTSTDLQSDNPGLVCMHCAKARFPDPKEQCYKFGGLICTEDDSNVEKYQKCKFPPGVGMLR</sequence>
<protein>
    <submittedName>
        <fullName evidence="1">Uncharacterized protein</fullName>
    </submittedName>
</protein>
<organism evidence="1 2">
    <name type="scientific">candidate division LCP-89 bacterium B3_LCP</name>
    <dbReference type="NCBI Taxonomy" id="2012998"/>
    <lineage>
        <taxon>Bacteria</taxon>
        <taxon>Pseudomonadati</taxon>
        <taxon>Bacteria division LCP-89</taxon>
    </lineage>
</organism>
<evidence type="ECO:0000313" key="2">
    <source>
        <dbReference type="Proteomes" id="UP000319619"/>
    </source>
</evidence>
<accession>A0A532UY84</accession>
<dbReference type="Proteomes" id="UP000319619">
    <property type="component" value="Unassembled WGS sequence"/>
</dbReference>
<proteinExistence type="predicted"/>
<dbReference type="AlphaFoldDB" id="A0A532UY84"/>
<comment type="caution">
    <text evidence="1">The sequence shown here is derived from an EMBL/GenBank/DDBJ whole genome shotgun (WGS) entry which is preliminary data.</text>
</comment>
<name>A0A532UY84_UNCL8</name>
<gene>
    <name evidence="1" type="ORF">CEE37_09305</name>
</gene>
<evidence type="ECO:0000313" key="1">
    <source>
        <dbReference type="EMBL" id="TKJ39924.1"/>
    </source>
</evidence>
<dbReference type="EMBL" id="NJBN01000006">
    <property type="protein sequence ID" value="TKJ39924.1"/>
    <property type="molecule type" value="Genomic_DNA"/>
</dbReference>
<reference evidence="1 2" key="1">
    <citation type="submission" date="2017-06" db="EMBL/GenBank/DDBJ databases">
        <title>Novel microbial phyla capable of carbon fixation and sulfur reduction in deep-sea sediments.</title>
        <authorList>
            <person name="Huang J."/>
            <person name="Baker B."/>
            <person name="Wang Y."/>
        </authorList>
    </citation>
    <scope>NUCLEOTIDE SEQUENCE [LARGE SCALE GENOMIC DNA]</scope>
    <source>
        <strain evidence="1">B3_LCP</strain>
    </source>
</reference>